<proteinExistence type="predicted"/>
<dbReference type="RefSeq" id="WP_144333085.1">
    <property type="nucleotide sequence ID" value="NZ_VLPL01000004.1"/>
</dbReference>
<keyword evidence="1" id="KW-0732">Signal</keyword>
<reference evidence="3 4" key="1">
    <citation type="submission" date="2019-07" db="EMBL/GenBank/DDBJ databases">
        <authorList>
            <person name="Huq M.A."/>
        </authorList>
    </citation>
    <scope>NUCLEOTIDE SEQUENCE [LARGE SCALE GENOMIC DNA]</scope>
    <source>
        <strain evidence="3 4">MAH-3</strain>
    </source>
</reference>
<feature type="domain" description="BON" evidence="2">
    <location>
        <begin position="78"/>
        <end position="146"/>
    </location>
</feature>
<accession>A0A556MYG9</accession>
<evidence type="ECO:0000256" key="1">
    <source>
        <dbReference type="ARBA" id="ARBA00022729"/>
    </source>
</evidence>
<feature type="domain" description="BON" evidence="2">
    <location>
        <begin position="3"/>
        <end position="71"/>
    </location>
</feature>
<dbReference type="AlphaFoldDB" id="A0A556MYG9"/>
<gene>
    <name evidence="3" type="ORF">FO442_10230</name>
</gene>
<dbReference type="Pfam" id="PF04972">
    <property type="entry name" value="BON"/>
    <property type="match status" value="3"/>
</dbReference>
<name>A0A556MYG9_9FLAO</name>
<dbReference type="InterPro" id="IPR007055">
    <property type="entry name" value="BON_dom"/>
</dbReference>
<dbReference type="SMART" id="SM00749">
    <property type="entry name" value="BON"/>
    <property type="match status" value="3"/>
</dbReference>
<sequence length="227" mass="24775">MKTDAEIQKHVMEELNWEPAIHSSEIGVAVKNGVVTLSGTVDTYQEKKIAEKAALKVAGVKGIAEDIVIKLSYHDQRTDTELADAAVNALKWNVLVPSDKNKVKVENGWVTAEGMVDWAYEQHAVRDVLASITGVKGISNLVKVTPKLNPADVKKKIVAAFERSASIDANGIHIENVGDKVILTGKVRSYSEKREAEQVVWKAPGVAAVENNIEVRIPSYAELGREL</sequence>
<keyword evidence="4" id="KW-1185">Reference proteome</keyword>
<dbReference type="PANTHER" id="PTHR34606">
    <property type="entry name" value="BON DOMAIN-CONTAINING PROTEIN"/>
    <property type="match status" value="1"/>
</dbReference>
<dbReference type="EMBL" id="VLPL01000004">
    <property type="protein sequence ID" value="TSJ44964.1"/>
    <property type="molecule type" value="Genomic_DNA"/>
</dbReference>
<evidence type="ECO:0000313" key="3">
    <source>
        <dbReference type="EMBL" id="TSJ44964.1"/>
    </source>
</evidence>
<dbReference type="Gene3D" id="3.30.1340.30">
    <property type="match status" value="3"/>
</dbReference>
<dbReference type="InterPro" id="IPR051686">
    <property type="entry name" value="Lipoprotein_DolP"/>
</dbReference>
<comment type="caution">
    <text evidence="3">The sequence shown here is derived from an EMBL/GenBank/DDBJ whole genome shotgun (WGS) entry which is preliminary data.</text>
</comment>
<evidence type="ECO:0000313" key="4">
    <source>
        <dbReference type="Proteomes" id="UP000316008"/>
    </source>
</evidence>
<dbReference type="InterPro" id="IPR014004">
    <property type="entry name" value="Transpt-assoc_nodulatn_dom_bac"/>
</dbReference>
<feature type="domain" description="BON" evidence="2">
    <location>
        <begin position="149"/>
        <end position="217"/>
    </location>
</feature>
<dbReference type="PROSITE" id="PS50914">
    <property type="entry name" value="BON"/>
    <property type="match status" value="3"/>
</dbReference>
<evidence type="ECO:0000259" key="2">
    <source>
        <dbReference type="PROSITE" id="PS50914"/>
    </source>
</evidence>
<dbReference type="PANTHER" id="PTHR34606:SF4">
    <property type="entry name" value="OUTER MEMBRANE LIPOPROTEIN DOLP"/>
    <property type="match status" value="1"/>
</dbReference>
<dbReference type="Proteomes" id="UP000316008">
    <property type="component" value="Unassembled WGS sequence"/>
</dbReference>
<dbReference type="OrthoDB" id="870892at2"/>
<protein>
    <submittedName>
        <fullName evidence="3">BON domain-containing protein</fullName>
    </submittedName>
</protein>
<organism evidence="3 4">
    <name type="scientific">Fluviicola chungangensis</name>
    <dbReference type="NCBI Taxonomy" id="2597671"/>
    <lineage>
        <taxon>Bacteria</taxon>
        <taxon>Pseudomonadati</taxon>
        <taxon>Bacteroidota</taxon>
        <taxon>Flavobacteriia</taxon>
        <taxon>Flavobacteriales</taxon>
        <taxon>Crocinitomicaceae</taxon>
        <taxon>Fluviicola</taxon>
    </lineage>
</organism>